<evidence type="ECO:0000259" key="3">
    <source>
        <dbReference type="Pfam" id="PF05183"/>
    </source>
</evidence>
<dbReference type="GO" id="GO:0031380">
    <property type="term" value="C:nuclear RNA-directed RNA polymerase complex"/>
    <property type="evidence" value="ECO:0007669"/>
    <property type="project" value="TreeGrafter"/>
</dbReference>
<keyword evidence="1" id="KW-0808">Transferase</keyword>
<dbReference type="EC" id="2.7.7.48" evidence="1"/>
<reference evidence="4" key="1">
    <citation type="submission" date="2022-11" db="EMBL/GenBank/DDBJ databases">
        <title>Genome Sequence of Cubamyces cubensis.</title>
        <authorList>
            <person name="Buettner E."/>
        </authorList>
    </citation>
    <scope>NUCLEOTIDE SEQUENCE</scope>
    <source>
        <strain evidence="4">MPL-01</strain>
    </source>
</reference>
<dbReference type="Pfam" id="PF05183">
    <property type="entry name" value="RdRP"/>
    <property type="match status" value="1"/>
</dbReference>
<dbReference type="Proteomes" id="UP001215151">
    <property type="component" value="Unassembled WGS sequence"/>
</dbReference>
<comment type="catalytic activity">
    <reaction evidence="1">
        <text>RNA(n) + a ribonucleoside 5'-triphosphate = RNA(n+1) + diphosphate</text>
        <dbReference type="Rhea" id="RHEA:21248"/>
        <dbReference type="Rhea" id="RHEA-COMP:14527"/>
        <dbReference type="Rhea" id="RHEA-COMP:17342"/>
        <dbReference type="ChEBI" id="CHEBI:33019"/>
        <dbReference type="ChEBI" id="CHEBI:61557"/>
        <dbReference type="ChEBI" id="CHEBI:140395"/>
        <dbReference type="EC" id="2.7.7.48"/>
    </reaction>
</comment>
<comment type="similarity">
    <text evidence="1">Belongs to the RdRP family.</text>
</comment>
<dbReference type="PANTHER" id="PTHR23079">
    <property type="entry name" value="RNA-DEPENDENT RNA POLYMERASE"/>
    <property type="match status" value="1"/>
</dbReference>
<evidence type="ECO:0000256" key="1">
    <source>
        <dbReference type="RuleBase" id="RU363098"/>
    </source>
</evidence>
<keyword evidence="1" id="KW-0696">RNA-directed RNA polymerase</keyword>
<comment type="caution">
    <text evidence="4">The sequence shown here is derived from an EMBL/GenBank/DDBJ whole genome shotgun (WGS) entry which is preliminary data.</text>
</comment>
<sequence length="1213" mass="135021">MSHNDVEEEFWAQGSASQAHLFTSLTERAAHILEQTGRVEQLLDTESDSSEKPSHGSSFSCITHPTSSASLQSNSTDSLSRRKRTSDYEDNFVLPRAHTSKARRVSRDDAHLQPETPASPVPSVASPSRLRAIEEALTSSNPGTPNRSRHYRLEPPESPAPYKSKVETPTMNRVTDVFAKSVTVDTPMKPAIMPEGVYIIAHSGEAQRLMDKKQIAWGVQYEIARGVSCGWWSWEDVTPERLESLRGSNREAIIKIPTVFPRPSNGIISQSNLQLWAELDREEFAIIEGRSRGLGLPEQRGLGLEDHFEETKDWFGGKIQQVARIEEGADGLRLVLAPMEMRKSTRFARHLGSRRILQISIPPGLRVTRANELKEFLTKKFVLCGRVFVAFGSKEGKLFLLETKEDYERGPLAPGDDQRISLEDFVAWHNPMAKNGKQAVSKWSTRFDLGLSVSVPALFFERNNMYYIADEVVHKEFGRKALTHEIYTDGCGFMSGSALCAIGQRMGFPGRPTAVQGRIGGAKGVWLLHPRIQDPNGPFKIWTRESQNKILLDYEKLDPAHCIFDLVAPPRVIIPSRLSRLTVLNLSHNGVPTSVFEELMKETLFEQVRQLTQLTHPRDMQILWATINRIGHVVASRVQQYALGASRALGISGRIREDRDDIPSDEPSDPLQEIISMISDSQLDDEEVETMLAEIESAGAVPQRLRDPYSGTPISIHGAVMDLLQAGFHPLKLPSLYDKLKKIARDVIEDVINEFHISIPLSAEAFIVPDPYGVLEEGQIHFKSTKELKPPLTDLNPNILLGEVLVYRNPVRLPSDVQKVTAVQHELLANYTDVVVFPTKGPCSLASKLAGGDYDGDVCVCVYDPRLVNAFVTPPLSTQPPDFLTVHFEDQGKIEQVHRVAEEIAAMGDNLDARRKRLQGALLSDLSNPPVGAYSVFHENAVYTRGYDDPETQRIAHMFNTILDSRKSGLRVKEDVYRADKLIYDKSRPKCLPSKIDTDSISTPYNQAVLRRPAALPRFVLEVLQESGEGMRDKLLSGYDALRENAGLRDADPDLLLPYEQAATLSDHPVFGPHLAIVKEHVRAHILQWQNAARQSKIGSPSKTRRTKARSAARSSAISEKKRWKDLGQSFANGPQLPPDSPLVLLGSIETIVASCAYTMNARFAWSVAFQPLCKIKAARQGSIGMAGHFADSMSISSSAVRVFEQIRLGGTY</sequence>
<feature type="compositionally biased region" description="Polar residues" evidence="2">
    <location>
        <begin position="55"/>
        <end position="78"/>
    </location>
</feature>
<protein>
    <recommendedName>
        <fullName evidence="1">RNA-dependent RNA polymerase</fullName>
        <ecNumber evidence="1">2.7.7.48</ecNumber>
    </recommendedName>
</protein>
<evidence type="ECO:0000313" key="4">
    <source>
        <dbReference type="EMBL" id="KAJ8462619.1"/>
    </source>
</evidence>
<organism evidence="4 5">
    <name type="scientific">Trametes cubensis</name>
    <dbReference type="NCBI Taxonomy" id="1111947"/>
    <lineage>
        <taxon>Eukaryota</taxon>
        <taxon>Fungi</taxon>
        <taxon>Dikarya</taxon>
        <taxon>Basidiomycota</taxon>
        <taxon>Agaricomycotina</taxon>
        <taxon>Agaricomycetes</taxon>
        <taxon>Polyporales</taxon>
        <taxon>Polyporaceae</taxon>
        <taxon>Trametes</taxon>
    </lineage>
</organism>
<dbReference type="PANTHER" id="PTHR23079:SF14">
    <property type="entry name" value="RNA-DEPENDENT RNA POLYMERASE"/>
    <property type="match status" value="1"/>
</dbReference>
<feature type="domain" description="RDRP core" evidence="3">
    <location>
        <begin position="333"/>
        <end position="978"/>
    </location>
</feature>
<gene>
    <name evidence="4" type="ORF">ONZ51_g10786</name>
</gene>
<dbReference type="InterPro" id="IPR057596">
    <property type="entry name" value="RDRP_core"/>
</dbReference>
<accession>A0AAD7X608</accession>
<dbReference type="GO" id="GO:0030422">
    <property type="term" value="P:siRNA processing"/>
    <property type="evidence" value="ECO:0007669"/>
    <property type="project" value="TreeGrafter"/>
</dbReference>
<dbReference type="GO" id="GO:0003723">
    <property type="term" value="F:RNA binding"/>
    <property type="evidence" value="ECO:0007669"/>
    <property type="project" value="UniProtKB-KW"/>
</dbReference>
<feature type="region of interest" description="Disordered" evidence="2">
    <location>
        <begin position="1095"/>
        <end position="1117"/>
    </location>
</feature>
<feature type="region of interest" description="Disordered" evidence="2">
    <location>
        <begin position="42"/>
        <end position="165"/>
    </location>
</feature>
<keyword evidence="1" id="KW-0694">RNA-binding</keyword>
<evidence type="ECO:0000256" key="2">
    <source>
        <dbReference type="SAM" id="MobiDB-lite"/>
    </source>
</evidence>
<dbReference type="InterPro" id="IPR007855">
    <property type="entry name" value="RDRP"/>
</dbReference>
<keyword evidence="1" id="KW-0548">Nucleotidyltransferase</keyword>
<feature type="compositionally biased region" description="Polar residues" evidence="2">
    <location>
        <begin position="137"/>
        <end position="146"/>
    </location>
</feature>
<keyword evidence="5" id="KW-1185">Reference proteome</keyword>
<proteinExistence type="inferred from homology"/>
<dbReference type="GO" id="GO:0003968">
    <property type="term" value="F:RNA-directed RNA polymerase activity"/>
    <property type="evidence" value="ECO:0007669"/>
    <property type="project" value="UniProtKB-KW"/>
</dbReference>
<name>A0AAD7X608_9APHY</name>
<dbReference type="EMBL" id="JAPEVG010000452">
    <property type="protein sequence ID" value="KAJ8462619.1"/>
    <property type="molecule type" value="Genomic_DNA"/>
</dbReference>
<evidence type="ECO:0000313" key="5">
    <source>
        <dbReference type="Proteomes" id="UP001215151"/>
    </source>
</evidence>
<dbReference type="AlphaFoldDB" id="A0AAD7X608"/>